<dbReference type="RefSeq" id="WP_152204779.1">
    <property type="nucleotide sequence ID" value="NZ_VUKF01000075.1"/>
</dbReference>
<evidence type="ECO:0000313" key="3">
    <source>
        <dbReference type="EMBL" id="KAE8762357.1"/>
    </source>
</evidence>
<dbReference type="InterPro" id="IPR016032">
    <property type="entry name" value="Sig_transdc_resp-reg_C-effctor"/>
</dbReference>
<dbReference type="AlphaFoldDB" id="A0A7J5UIZ5"/>
<dbReference type="Gene3D" id="3.40.50.300">
    <property type="entry name" value="P-loop containing nucleotide triphosphate hydrolases"/>
    <property type="match status" value="1"/>
</dbReference>
<dbReference type="Proteomes" id="UP000451860">
    <property type="component" value="Unassembled WGS sequence"/>
</dbReference>
<sequence length="828" mass="88651">MIDTAPPVVIKRPRAPRDVVVDPELLRLLGSHSPLTVVRGPRGFGKTTLVGAWLDTLPADEEVVYLRLTRACNDPAVFWQGLADGLQAAGAVEPVAGADHRTEVVRLLAARTRPLTVVLDDYHHAGRQADAADIDDELVELVRQNDHLFLVVATRTSRVLETTGSLSIDVTVISPRELRLSPASVAALAARTGVTVGEAQAARLAVGFGGWPAAIRDVLVRSRGDGGRLNLALADQYIATMVRDLRHEAVRSFMLRTAVPDEFDAELAGRIAPDERVLAILRNVRSAGLLREEVRDERRVYSYPPLVRQALVRVLTESRPEELREVHATLMDWHLQGGDPVRAIVHAVHAGSWDAVERLMEEHWPRLITQEPWAVVAAAQLIPPEVAATHPRLQVARDEVGPALPAQDETALPVPPWPTGDLQGITAELRAQVAGPGRDGTALALLQWGVAAVMAGDLATGLYAFGRCRERGHERAALAGAVPPATAGLALTHALLGDVEIARAWLADPALTGLRAGADGRSAPEDLAATATRIARALVAVDALDDDLEEAVDAMGERHRRDELWALTVFVRAARAGLSGHSGEVSRWAAHLRAAGHYLPRAGLAETLVRVALVDVLLDGGMAVAARQAAQDLPVSVVSLSTLARLSLADGDYPRAVAHARTGLAHPRLSQRAALDCHLAIASAQHALGERMAARRAFEQAVEAAVGSGQRRPLLGMRYATFLQLAGNDADVLALWPERFRPTSAEALVTTTTRPAEPLSRRERQVLDALARHSGAVGVAQELGLSVNTVKTHLRAVYRKLGVGSREEALVAAVSRGQAAPSPLWAKG</sequence>
<dbReference type="Pfam" id="PF00196">
    <property type="entry name" value="GerE"/>
    <property type="match status" value="1"/>
</dbReference>
<evidence type="ECO:0000256" key="1">
    <source>
        <dbReference type="ARBA" id="ARBA00023125"/>
    </source>
</evidence>
<feature type="domain" description="HTH luxR-type" evidence="2">
    <location>
        <begin position="752"/>
        <end position="817"/>
    </location>
</feature>
<reference evidence="3 4" key="1">
    <citation type="submission" date="2019-10" db="EMBL/GenBank/DDBJ databases">
        <title>Georgenia wutianyii sp. nov. and Georgenia yuyongxinii sp. nov. isolated from plateau pika (Ochotona curzoniae) in the Qinghai-Tibet plateau of China.</title>
        <authorList>
            <person name="Tian Z."/>
        </authorList>
    </citation>
    <scope>NUCLEOTIDE SEQUENCE [LARGE SCALE GENOMIC DNA]</scope>
    <source>
        <strain evidence="3 4">DSM 21501</strain>
    </source>
</reference>
<organism evidence="3 4">
    <name type="scientific">Georgenia thermotolerans</name>
    <dbReference type="NCBI Taxonomy" id="527326"/>
    <lineage>
        <taxon>Bacteria</taxon>
        <taxon>Bacillati</taxon>
        <taxon>Actinomycetota</taxon>
        <taxon>Actinomycetes</taxon>
        <taxon>Micrococcales</taxon>
        <taxon>Bogoriellaceae</taxon>
        <taxon>Georgenia</taxon>
    </lineage>
</organism>
<dbReference type="EMBL" id="WHJE01000187">
    <property type="protein sequence ID" value="KAE8762357.1"/>
    <property type="molecule type" value="Genomic_DNA"/>
</dbReference>
<evidence type="ECO:0000259" key="2">
    <source>
        <dbReference type="PROSITE" id="PS50043"/>
    </source>
</evidence>
<dbReference type="PANTHER" id="PTHR43214">
    <property type="entry name" value="TWO-COMPONENT RESPONSE REGULATOR"/>
    <property type="match status" value="1"/>
</dbReference>
<dbReference type="CDD" id="cd06170">
    <property type="entry name" value="LuxR_C_like"/>
    <property type="match status" value="1"/>
</dbReference>
<dbReference type="InterPro" id="IPR027417">
    <property type="entry name" value="P-loop_NTPase"/>
</dbReference>
<proteinExistence type="predicted"/>
<dbReference type="InterPro" id="IPR036388">
    <property type="entry name" value="WH-like_DNA-bd_sf"/>
</dbReference>
<dbReference type="PROSITE" id="PS50043">
    <property type="entry name" value="HTH_LUXR_2"/>
    <property type="match status" value="1"/>
</dbReference>
<protein>
    <recommendedName>
        <fullName evidence="2">HTH luxR-type domain-containing protein</fullName>
    </recommendedName>
</protein>
<evidence type="ECO:0000313" key="4">
    <source>
        <dbReference type="Proteomes" id="UP000451860"/>
    </source>
</evidence>
<dbReference type="InterPro" id="IPR000792">
    <property type="entry name" value="Tscrpt_reg_LuxR_C"/>
</dbReference>
<dbReference type="SMART" id="SM00421">
    <property type="entry name" value="HTH_LUXR"/>
    <property type="match status" value="1"/>
</dbReference>
<dbReference type="InterPro" id="IPR059106">
    <property type="entry name" value="WHD_MalT"/>
</dbReference>
<accession>A0A7J5UIZ5</accession>
<dbReference type="InterPro" id="IPR039420">
    <property type="entry name" value="WalR-like"/>
</dbReference>
<comment type="caution">
    <text evidence="3">The sequence shown here is derived from an EMBL/GenBank/DDBJ whole genome shotgun (WGS) entry which is preliminary data.</text>
</comment>
<keyword evidence="1" id="KW-0238">DNA-binding</keyword>
<dbReference type="SUPFAM" id="SSF46894">
    <property type="entry name" value="C-terminal effector domain of the bipartite response regulators"/>
    <property type="match status" value="1"/>
</dbReference>
<keyword evidence="4" id="KW-1185">Reference proteome</keyword>
<dbReference type="GO" id="GO:0006355">
    <property type="term" value="P:regulation of DNA-templated transcription"/>
    <property type="evidence" value="ECO:0007669"/>
    <property type="project" value="InterPro"/>
</dbReference>
<gene>
    <name evidence="3" type="ORF">GB883_19780</name>
</gene>
<dbReference type="Gene3D" id="1.10.10.10">
    <property type="entry name" value="Winged helix-like DNA-binding domain superfamily/Winged helix DNA-binding domain"/>
    <property type="match status" value="1"/>
</dbReference>
<dbReference type="OrthoDB" id="134985at2"/>
<dbReference type="GO" id="GO:0003677">
    <property type="term" value="F:DNA binding"/>
    <property type="evidence" value="ECO:0007669"/>
    <property type="project" value="UniProtKB-KW"/>
</dbReference>
<dbReference type="SUPFAM" id="SSF52540">
    <property type="entry name" value="P-loop containing nucleoside triphosphate hydrolases"/>
    <property type="match status" value="1"/>
</dbReference>
<name>A0A7J5UIZ5_9MICO</name>
<dbReference type="Pfam" id="PF25873">
    <property type="entry name" value="WHD_MalT"/>
    <property type="match status" value="1"/>
</dbReference>